<organism evidence="1 2">
    <name type="scientific">Sphingopyxis terrae subsp. ummariensis</name>
    <dbReference type="NCBI Taxonomy" id="429001"/>
    <lineage>
        <taxon>Bacteria</taxon>
        <taxon>Pseudomonadati</taxon>
        <taxon>Pseudomonadota</taxon>
        <taxon>Alphaproteobacteria</taxon>
        <taxon>Sphingomonadales</taxon>
        <taxon>Sphingomonadaceae</taxon>
        <taxon>Sphingopyxis</taxon>
    </lineage>
</organism>
<name>A0A1Y6FVX8_9SPHN</name>
<dbReference type="EMBL" id="FXWL01000007">
    <property type="protein sequence ID" value="SMQ79631.1"/>
    <property type="molecule type" value="Genomic_DNA"/>
</dbReference>
<gene>
    <name evidence="1" type="ORF">SAMN06295984_3481</name>
</gene>
<keyword evidence="2" id="KW-1185">Reference proteome</keyword>
<dbReference type="Proteomes" id="UP000194469">
    <property type="component" value="Unassembled WGS sequence"/>
</dbReference>
<dbReference type="AlphaFoldDB" id="A0A1Y6FVX8"/>
<evidence type="ECO:0000313" key="2">
    <source>
        <dbReference type="Proteomes" id="UP000194469"/>
    </source>
</evidence>
<protein>
    <submittedName>
        <fullName evidence="1">Uncharacterized protein</fullName>
    </submittedName>
</protein>
<proteinExistence type="predicted"/>
<sequence length="101" mass="10939">MPSLYGKVTAPTPTAPLWTQDQAIAYEAALEAINDVIAGYSEQIALEHGRVVPNTARIAWLEMRTDQASATGHALNVMDDENVRQTLLEYSAIVRARDGAG</sequence>
<evidence type="ECO:0000313" key="1">
    <source>
        <dbReference type="EMBL" id="SMQ79631.1"/>
    </source>
</evidence>
<reference evidence="2" key="1">
    <citation type="submission" date="2017-04" db="EMBL/GenBank/DDBJ databases">
        <authorList>
            <person name="Varghese N."/>
            <person name="Submissions S."/>
        </authorList>
    </citation>
    <scope>NUCLEOTIDE SEQUENCE [LARGE SCALE GENOMIC DNA]</scope>
    <source>
        <strain evidence="2">UI2</strain>
    </source>
</reference>
<accession>A0A1Y6FVX8</accession>